<keyword evidence="5 7" id="KW-0547">Nucleotide-binding</keyword>
<dbReference type="Pfam" id="PF21799">
    <property type="entry name" value="MurD-like_N"/>
    <property type="match status" value="1"/>
</dbReference>
<dbReference type="GO" id="GO:0009252">
    <property type="term" value="P:peptidoglycan biosynthetic process"/>
    <property type="evidence" value="ECO:0007669"/>
    <property type="project" value="UniProtKB-UniRule"/>
</dbReference>
<reference evidence="11 12" key="1">
    <citation type="submission" date="2018-03" db="EMBL/GenBank/DDBJ databases">
        <title>Draft genome of Nitrosomonas supralitoralis APG5.</title>
        <authorList>
            <person name="Urakawa H."/>
            <person name="Lopez J.V."/>
        </authorList>
    </citation>
    <scope>NUCLEOTIDE SEQUENCE [LARGE SCALE GENOMIC DNA]</scope>
    <source>
        <strain evidence="11 12">APG5</strain>
    </source>
</reference>
<keyword evidence="12" id="KW-1185">Reference proteome</keyword>
<protein>
    <recommendedName>
        <fullName evidence="7 8">UDP-N-acetylmuramoylalanine--D-glutamate ligase</fullName>
        <ecNumber evidence="7 8">6.3.2.9</ecNumber>
    </recommendedName>
    <alternativeName>
        <fullName evidence="7">D-glutamic acid-adding enzyme</fullName>
    </alternativeName>
    <alternativeName>
        <fullName evidence="7">UDP-N-acetylmuramoyl-L-alanyl-D-glutamate synthetase</fullName>
    </alternativeName>
</protein>
<evidence type="ECO:0000256" key="7">
    <source>
        <dbReference type="HAMAP-Rule" id="MF_00639"/>
    </source>
</evidence>
<name>A0A2P7NSE0_9PROT</name>
<evidence type="ECO:0000259" key="9">
    <source>
        <dbReference type="Pfam" id="PF02875"/>
    </source>
</evidence>
<dbReference type="SUPFAM" id="SSF51984">
    <property type="entry name" value="MurCD N-terminal domain"/>
    <property type="match status" value="1"/>
</dbReference>
<dbReference type="GO" id="GO:0071555">
    <property type="term" value="P:cell wall organization"/>
    <property type="evidence" value="ECO:0007669"/>
    <property type="project" value="UniProtKB-KW"/>
</dbReference>
<keyword evidence="7 8" id="KW-0961">Cell wall biogenesis/degradation</keyword>
<dbReference type="GO" id="GO:0005737">
    <property type="term" value="C:cytoplasm"/>
    <property type="evidence" value="ECO:0007669"/>
    <property type="project" value="UniProtKB-SubCell"/>
</dbReference>
<evidence type="ECO:0000256" key="5">
    <source>
        <dbReference type="ARBA" id="ARBA00022741"/>
    </source>
</evidence>
<feature type="domain" description="Mur ligase central" evidence="10">
    <location>
        <begin position="118"/>
        <end position="300"/>
    </location>
</feature>
<evidence type="ECO:0000256" key="8">
    <source>
        <dbReference type="RuleBase" id="RU003664"/>
    </source>
</evidence>
<accession>A0A2P7NSE0</accession>
<keyword evidence="7 8" id="KW-0131">Cell cycle</keyword>
<dbReference type="Gene3D" id="3.40.50.720">
    <property type="entry name" value="NAD(P)-binding Rossmann-like Domain"/>
    <property type="match status" value="1"/>
</dbReference>
<dbReference type="PANTHER" id="PTHR43692">
    <property type="entry name" value="UDP-N-ACETYLMURAMOYLALANINE--D-GLUTAMATE LIGASE"/>
    <property type="match status" value="1"/>
</dbReference>
<comment type="function">
    <text evidence="7 8">Cell wall formation. Catalyzes the addition of glutamate to the nucleotide precursor UDP-N-acetylmuramoyl-L-alanine (UMA).</text>
</comment>
<keyword evidence="4 7" id="KW-0436">Ligase</keyword>
<dbReference type="SUPFAM" id="SSF53623">
    <property type="entry name" value="MurD-like peptide ligases, catalytic domain"/>
    <property type="match status" value="1"/>
</dbReference>
<dbReference type="HAMAP" id="MF_00639">
    <property type="entry name" value="MurD"/>
    <property type="match status" value="1"/>
</dbReference>
<dbReference type="InterPro" id="IPR005762">
    <property type="entry name" value="MurD"/>
</dbReference>
<evidence type="ECO:0000256" key="1">
    <source>
        <dbReference type="ARBA" id="ARBA00004496"/>
    </source>
</evidence>
<gene>
    <name evidence="7 11" type="primary">murD</name>
    <name evidence="11" type="ORF">C7H79_13695</name>
</gene>
<dbReference type="GO" id="GO:0005524">
    <property type="term" value="F:ATP binding"/>
    <property type="evidence" value="ECO:0007669"/>
    <property type="project" value="UniProtKB-UniRule"/>
</dbReference>
<keyword evidence="7 8" id="KW-0573">Peptidoglycan synthesis</keyword>
<dbReference type="GO" id="GO:0008360">
    <property type="term" value="P:regulation of cell shape"/>
    <property type="evidence" value="ECO:0007669"/>
    <property type="project" value="UniProtKB-KW"/>
</dbReference>
<dbReference type="EMBL" id="PXXU01000053">
    <property type="protein sequence ID" value="PSJ16393.1"/>
    <property type="molecule type" value="Genomic_DNA"/>
</dbReference>
<dbReference type="Pfam" id="PF02875">
    <property type="entry name" value="Mur_ligase_C"/>
    <property type="match status" value="1"/>
</dbReference>
<evidence type="ECO:0000256" key="2">
    <source>
        <dbReference type="ARBA" id="ARBA00004752"/>
    </source>
</evidence>
<evidence type="ECO:0000259" key="10">
    <source>
        <dbReference type="Pfam" id="PF08245"/>
    </source>
</evidence>
<dbReference type="InterPro" id="IPR013221">
    <property type="entry name" value="Mur_ligase_cen"/>
</dbReference>
<comment type="catalytic activity">
    <reaction evidence="7 8">
        <text>UDP-N-acetyl-alpha-D-muramoyl-L-alanine + D-glutamate + ATP = UDP-N-acetyl-alpha-D-muramoyl-L-alanyl-D-glutamate + ADP + phosphate + H(+)</text>
        <dbReference type="Rhea" id="RHEA:16429"/>
        <dbReference type="ChEBI" id="CHEBI:15378"/>
        <dbReference type="ChEBI" id="CHEBI:29986"/>
        <dbReference type="ChEBI" id="CHEBI:30616"/>
        <dbReference type="ChEBI" id="CHEBI:43474"/>
        <dbReference type="ChEBI" id="CHEBI:83898"/>
        <dbReference type="ChEBI" id="CHEBI:83900"/>
        <dbReference type="ChEBI" id="CHEBI:456216"/>
        <dbReference type="EC" id="6.3.2.9"/>
    </reaction>
</comment>
<dbReference type="NCBIfam" id="TIGR01087">
    <property type="entry name" value="murD"/>
    <property type="match status" value="1"/>
</dbReference>
<dbReference type="Proteomes" id="UP000241912">
    <property type="component" value="Unassembled WGS sequence"/>
</dbReference>
<keyword evidence="7 8" id="KW-0133">Cell shape</keyword>
<dbReference type="GO" id="GO:0008764">
    <property type="term" value="F:UDP-N-acetylmuramoylalanine-D-glutamate ligase activity"/>
    <property type="evidence" value="ECO:0007669"/>
    <property type="project" value="UniProtKB-UniRule"/>
</dbReference>
<comment type="subcellular location">
    <subcellularLocation>
        <location evidence="1 7 8">Cytoplasm</location>
    </subcellularLocation>
</comment>
<dbReference type="InterPro" id="IPR036565">
    <property type="entry name" value="Mur-like_cat_sf"/>
</dbReference>
<evidence type="ECO:0000256" key="4">
    <source>
        <dbReference type="ARBA" id="ARBA00022598"/>
    </source>
</evidence>
<dbReference type="UniPathway" id="UPA00219"/>
<comment type="caution">
    <text evidence="11">The sequence shown here is derived from an EMBL/GenBank/DDBJ whole genome shotgun (WGS) entry which is preliminary data.</text>
</comment>
<proteinExistence type="inferred from homology"/>
<dbReference type="EC" id="6.3.2.9" evidence="7 8"/>
<evidence type="ECO:0000256" key="6">
    <source>
        <dbReference type="ARBA" id="ARBA00022840"/>
    </source>
</evidence>
<comment type="pathway">
    <text evidence="2 7 8">Cell wall biogenesis; peptidoglycan biosynthesis.</text>
</comment>
<dbReference type="Gene3D" id="3.40.1190.10">
    <property type="entry name" value="Mur-like, catalytic domain"/>
    <property type="match status" value="1"/>
</dbReference>
<keyword evidence="7 8" id="KW-0132">Cell division</keyword>
<keyword evidence="3 7" id="KW-0963">Cytoplasm</keyword>
<dbReference type="RefSeq" id="WP_106707808.1">
    <property type="nucleotide sequence ID" value="NZ_PXXU01000053.1"/>
</dbReference>
<dbReference type="Gene3D" id="3.90.190.20">
    <property type="entry name" value="Mur ligase, C-terminal domain"/>
    <property type="match status" value="1"/>
</dbReference>
<dbReference type="InterPro" id="IPR004101">
    <property type="entry name" value="Mur_ligase_C"/>
</dbReference>
<dbReference type="Pfam" id="PF08245">
    <property type="entry name" value="Mur_ligase_M"/>
    <property type="match status" value="1"/>
</dbReference>
<comment type="similarity">
    <text evidence="7">Belongs to the MurCDEF family.</text>
</comment>
<evidence type="ECO:0000313" key="11">
    <source>
        <dbReference type="EMBL" id="PSJ16393.1"/>
    </source>
</evidence>
<dbReference type="AlphaFoldDB" id="A0A2P7NSE0"/>
<dbReference type="OrthoDB" id="9809796at2"/>
<dbReference type="GO" id="GO:0051301">
    <property type="term" value="P:cell division"/>
    <property type="evidence" value="ECO:0007669"/>
    <property type="project" value="UniProtKB-KW"/>
</dbReference>
<dbReference type="SUPFAM" id="SSF53244">
    <property type="entry name" value="MurD-like peptide ligases, peptide-binding domain"/>
    <property type="match status" value="1"/>
</dbReference>
<dbReference type="InterPro" id="IPR036615">
    <property type="entry name" value="Mur_ligase_C_dom_sf"/>
</dbReference>
<keyword evidence="6 7" id="KW-0067">ATP-binding</keyword>
<sequence length="471" mass="51362">MNLQDKAVLVLGLGETGLSMVKWLVRQGAKVRAADSRQEPPAWKEIMEKFSEVQVYTGKFEAKILDGIEMIAISPGVPVADACVQQAIRLGIPVIGDLVFFSWALEQSKLPKPKILAITGSNGKTTVTSMVGAMLRKSGWSVAVAGNIGPAVLNALMEQMDAGNWPQAWVLETSSFQLETTHNLNADVATVLNLSEDHLDRYKCMQDYVTAKEKIFLHEKGNVCIQVLNRNDSRISAMALVDGKQMTFGLDAPSTQTDFGILRDKDDLWLIEGDNRLMRISELVVNGLHNAANALAAIAMCRALNIAIEPLLSALREFRGLPHRMEKVAAFNGVTFFDDSKSTNVGATVAALNGMKQNVILIAGGDGKGQDFSHLRQAVAENARAVVLIGRDAGIIASELKDCGVPLHFAITMEEAMQKSFLLAQTGDVVLLSPACASYDMFRNYIHRAEVFVAAVKDIENKFFSFGQKKH</sequence>
<dbReference type="PANTHER" id="PTHR43692:SF1">
    <property type="entry name" value="UDP-N-ACETYLMURAMOYLALANINE--D-GLUTAMATE LIGASE"/>
    <property type="match status" value="1"/>
</dbReference>
<evidence type="ECO:0000313" key="12">
    <source>
        <dbReference type="Proteomes" id="UP000241912"/>
    </source>
</evidence>
<organism evidence="11 12">
    <name type="scientific">Nitrosomonas supralitoralis</name>
    <dbReference type="NCBI Taxonomy" id="2116706"/>
    <lineage>
        <taxon>Bacteria</taxon>
        <taxon>Pseudomonadati</taxon>
        <taxon>Pseudomonadota</taxon>
        <taxon>Betaproteobacteria</taxon>
        <taxon>Nitrosomonadales</taxon>
        <taxon>Nitrosomonadaceae</taxon>
        <taxon>Nitrosomonas</taxon>
    </lineage>
</organism>
<feature type="binding site" evidence="7">
    <location>
        <begin position="120"/>
        <end position="126"/>
    </location>
    <ligand>
        <name>ATP</name>
        <dbReference type="ChEBI" id="CHEBI:30616"/>
    </ligand>
</feature>
<feature type="domain" description="Mur ligase C-terminal" evidence="9">
    <location>
        <begin position="323"/>
        <end position="436"/>
    </location>
</feature>
<evidence type="ECO:0000256" key="3">
    <source>
        <dbReference type="ARBA" id="ARBA00022490"/>
    </source>
</evidence>